<name>A0A2S9WXC8_9FLAO</name>
<sequence>MPRHFDRYQAQAAIENYSENAADSSNRYGLPFLAMTSENIHTANLNKISNDQKLAAIQLLKSSLT</sequence>
<accession>A0A2S9WXC8</accession>
<evidence type="ECO:0000313" key="2">
    <source>
        <dbReference type="Proteomes" id="UP000239532"/>
    </source>
</evidence>
<dbReference type="AlphaFoldDB" id="A0A2S9WXC8"/>
<reference evidence="1 2" key="1">
    <citation type="submission" date="2016-11" db="EMBL/GenBank/DDBJ databases">
        <title>Trade-off between light-utilization and light-protection in marine flavobacteria.</title>
        <authorList>
            <person name="Kumagai Y."/>
        </authorList>
    </citation>
    <scope>NUCLEOTIDE SEQUENCE [LARGE SCALE GENOMIC DNA]</scope>
    <source>
        <strain evidence="1 2">JCM 17109</strain>
    </source>
</reference>
<comment type="caution">
    <text evidence="1">The sequence shown here is derived from an EMBL/GenBank/DDBJ whole genome shotgun (WGS) entry which is preliminary data.</text>
</comment>
<dbReference type="EMBL" id="MQUC01000003">
    <property type="protein sequence ID" value="PRP68132.1"/>
    <property type="molecule type" value="Genomic_DNA"/>
</dbReference>
<organism evidence="1 2">
    <name type="scientific">Nonlabens agnitus</name>
    <dbReference type="NCBI Taxonomy" id="870484"/>
    <lineage>
        <taxon>Bacteria</taxon>
        <taxon>Pseudomonadati</taxon>
        <taxon>Bacteroidota</taxon>
        <taxon>Flavobacteriia</taxon>
        <taxon>Flavobacteriales</taxon>
        <taxon>Flavobacteriaceae</taxon>
        <taxon>Nonlabens</taxon>
    </lineage>
</organism>
<proteinExistence type="predicted"/>
<keyword evidence="2" id="KW-1185">Reference proteome</keyword>
<gene>
    <name evidence="1" type="ORF">BST86_14055</name>
</gene>
<protein>
    <submittedName>
        <fullName evidence="1">Uncharacterized protein</fullName>
    </submittedName>
</protein>
<dbReference type="RefSeq" id="WP_105983810.1">
    <property type="nucleotide sequence ID" value="NZ_MQUC01000003.1"/>
</dbReference>
<dbReference type="Proteomes" id="UP000239532">
    <property type="component" value="Unassembled WGS sequence"/>
</dbReference>
<evidence type="ECO:0000313" key="1">
    <source>
        <dbReference type="EMBL" id="PRP68132.1"/>
    </source>
</evidence>